<evidence type="ECO:0000313" key="2">
    <source>
        <dbReference type="Proteomes" id="UP000002505"/>
    </source>
</evidence>
<sequence>MTTPAAAAKAEGLILRGLSNRLLEGQGVVTRVGRDELFHEGEAAGIDNRTWDAALDGLILDGTILTYKINDLRGTLPLTSYSQTGYTVPAHLIDLLLKARGDQAEEIREYLEFHGVEVPTARASRTGTPRVEVTARQKRRIDSAIRSLNAVRAEVDVRHPDKRVTWYLDASGNFCLMIEPDGQIEMNQADIAHEAVLQASGAGDW</sequence>
<dbReference type="EMBL" id="CP001342">
    <property type="protein sequence ID" value="ACL42434.1"/>
    <property type="molecule type" value="Genomic_DNA"/>
</dbReference>
<gene>
    <name evidence="1" type="ordered locus">Achl_4483</name>
</gene>
<dbReference type="HOGENOM" id="CLU_1335258_0_0_11"/>
<keyword evidence="1" id="KW-0614">Plasmid</keyword>
<dbReference type="RefSeq" id="WP_012623451.1">
    <property type="nucleotide sequence ID" value="NC_011879.1"/>
</dbReference>
<dbReference type="KEGG" id="ach:Achl_4483"/>
<keyword evidence="2" id="KW-1185">Reference proteome</keyword>
<name>B8HJ37_PSECP</name>
<geneLocation type="plasmid" evidence="1 2">
    <name>pACHL01</name>
</geneLocation>
<dbReference type="Proteomes" id="UP000002505">
    <property type="component" value="Plasmid pACHL01"/>
</dbReference>
<dbReference type="AlphaFoldDB" id="B8HJ37"/>
<proteinExistence type="predicted"/>
<protein>
    <submittedName>
        <fullName evidence="1">Uncharacterized protein</fullName>
    </submittedName>
</protein>
<reference evidence="1" key="1">
    <citation type="submission" date="2009-01" db="EMBL/GenBank/DDBJ databases">
        <title>Complete sequence of plasmid1 of Arthrobacter chlorophenolicus A6.</title>
        <authorList>
            <consortium name="US DOE Joint Genome Institute"/>
            <person name="Lucas S."/>
            <person name="Copeland A."/>
            <person name="Lapidus A."/>
            <person name="Glavina del Rio T."/>
            <person name="Tice H."/>
            <person name="Bruce D."/>
            <person name="Goodwin L."/>
            <person name="Pitluck S."/>
            <person name="Goltsman E."/>
            <person name="Clum A."/>
            <person name="Larimer F."/>
            <person name="Land M."/>
            <person name="Hauser L."/>
            <person name="Kyrpides N."/>
            <person name="Mikhailova N."/>
            <person name="Jansson J."/>
            <person name="Richardson P."/>
        </authorList>
    </citation>
    <scope>NUCLEOTIDE SEQUENCE [LARGE SCALE GENOMIC DNA]</scope>
    <source>
        <strain evidence="1">A6</strain>
        <plasmid evidence="1">pACHL01</plasmid>
    </source>
</reference>
<accession>B8HJ37</accession>
<evidence type="ECO:0000313" key="1">
    <source>
        <dbReference type="EMBL" id="ACL42434.1"/>
    </source>
</evidence>
<organism evidence="1 2">
    <name type="scientific">Pseudarthrobacter chlorophenolicus (strain ATCC 700700 / DSM 12829 / CIP 107037 / JCM 12360 / KCTC 9906 / NCIMB 13794 / A6)</name>
    <name type="common">Arthrobacter chlorophenolicus</name>
    <dbReference type="NCBI Taxonomy" id="452863"/>
    <lineage>
        <taxon>Bacteria</taxon>
        <taxon>Bacillati</taxon>
        <taxon>Actinomycetota</taxon>
        <taxon>Actinomycetes</taxon>
        <taxon>Micrococcales</taxon>
        <taxon>Micrococcaceae</taxon>
        <taxon>Pseudarthrobacter</taxon>
    </lineage>
</organism>